<keyword evidence="1" id="KW-0732">Signal</keyword>
<dbReference type="Proteomes" id="UP000242133">
    <property type="component" value="Unassembled WGS sequence"/>
</dbReference>
<gene>
    <name evidence="3" type="ORF">CLV44_12846</name>
</gene>
<dbReference type="Pfam" id="PF00581">
    <property type="entry name" value="Rhodanese"/>
    <property type="match status" value="1"/>
</dbReference>
<dbReference type="NCBIfam" id="TIGR03865">
    <property type="entry name" value="PQQ_CXXCW"/>
    <property type="match status" value="1"/>
</dbReference>
<evidence type="ECO:0000313" key="4">
    <source>
        <dbReference type="Proteomes" id="UP000242133"/>
    </source>
</evidence>
<keyword evidence="4" id="KW-1185">Reference proteome</keyword>
<organism evidence="3 4">
    <name type="scientific">Marinobacterium halophilum</name>
    <dbReference type="NCBI Taxonomy" id="267374"/>
    <lineage>
        <taxon>Bacteria</taxon>
        <taxon>Pseudomonadati</taxon>
        <taxon>Pseudomonadota</taxon>
        <taxon>Gammaproteobacteria</taxon>
        <taxon>Oceanospirillales</taxon>
        <taxon>Oceanospirillaceae</taxon>
        <taxon>Marinobacterium</taxon>
    </lineage>
</organism>
<comment type="caution">
    <text evidence="3">The sequence shown here is derived from an EMBL/GenBank/DDBJ whole genome shotgun (WGS) entry which is preliminary data.</text>
</comment>
<dbReference type="InterPro" id="IPR022376">
    <property type="entry name" value="PQQ_CXXCW"/>
</dbReference>
<feature type="chain" id="PRO_5015177041" evidence="1">
    <location>
        <begin position="24"/>
        <end position="196"/>
    </location>
</feature>
<dbReference type="CDD" id="cd00158">
    <property type="entry name" value="RHOD"/>
    <property type="match status" value="1"/>
</dbReference>
<sequence>MDSLLRRWIVSVLIVLTAGHTYAASPERPPDDDLYFSWDGFRIARYRSPTPDEAEGGQHLDTAAVQVLMQQTPAPVLLDVQPVRWQDGVFLQTQPRRNLPDSVWLPNVGLGELEPAWTSYFKGTLERITEGNSATPIIIYCTADCWMSWNAVKRAHSWGYTRLYWYAEGSDGWQEADLELVKAHPQPFSLADHTEK</sequence>
<feature type="domain" description="Rhodanese" evidence="2">
    <location>
        <begin position="135"/>
        <end position="182"/>
    </location>
</feature>
<accession>A0A2P8EKL4</accession>
<feature type="signal peptide" evidence="1">
    <location>
        <begin position="1"/>
        <end position="23"/>
    </location>
</feature>
<evidence type="ECO:0000256" key="1">
    <source>
        <dbReference type="SAM" id="SignalP"/>
    </source>
</evidence>
<dbReference type="SUPFAM" id="SSF52821">
    <property type="entry name" value="Rhodanese/Cell cycle control phosphatase"/>
    <property type="match status" value="1"/>
</dbReference>
<dbReference type="OrthoDB" id="176845at2"/>
<dbReference type="Gene3D" id="3.40.250.10">
    <property type="entry name" value="Rhodanese-like domain"/>
    <property type="match status" value="1"/>
</dbReference>
<evidence type="ECO:0000313" key="3">
    <source>
        <dbReference type="EMBL" id="PSL10020.1"/>
    </source>
</evidence>
<dbReference type="AlphaFoldDB" id="A0A2P8EKL4"/>
<dbReference type="PROSITE" id="PS50206">
    <property type="entry name" value="RHODANESE_3"/>
    <property type="match status" value="1"/>
</dbReference>
<proteinExistence type="predicted"/>
<dbReference type="InterPro" id="IPR001763">
    <property type="entry name" value="Rhodanese-like_dom"/>
</dbReference>
<reference evidence="3 4" key="1">
    <citation type="submission" date="2018-03" db="EMBL/GenBank/DDBJ databases">
        <title>Genomic Encyclopedia of Archaeal and Bacterial Type Strains, Phase II (KMG-II): from individual species to whole genera.</title>
        <authorList>
            <person name="Goeker M."/>
        </authorList>
    </citation>
    <scope>NUCLEOTIDE SEQUENCE [LARGE SCALE GENOMIC DNA]</scope>
    <source>
        <strain evidence="3 4">DSM 17586</strain>
    </source>
</reference>
<name>A0A2P8EKL4_9GAMM</name>
<dbReference type="EMBL" id="PYGI01000028">
    <property type="protein sequence ID" value="PSL10020.1"/>
    <property type="molecule type" value="Genomic_DNA"/>
</dbReference>
<dbReference type="RefSeq" id="WP_106593191.1">
    <property type="nucleotide sequence ID" value="NZ_PYGI01000028.1"/>
</dbReference>
<protein>
    <submittedName>
        <fullName evidence="3">PQQ-dependent catabolism-associated CXXCW motif protein</fullName>
    </submittedName>
</protein>
<evidence type="ECO:0000259" key="2">
    <source>
        <dbReference type="PROSITE" id="PS50206"/>
    </source>
</evidence>
<dbReference type="InterPro" id="IPR036873">
    <property type="entry name" value="Rhodanese-like_dom_sf"/>
</dbReference>